<proteinExistence type="predicted"/>
<comment type="caution">
    <text evidence="1">The sequence shown here is derived from an EMBL/GenBank/DDBJ whole genome shotgun (WGS) entry which is preliminary data.</text>
</comment>
<dbReference type="EMBL" id="JBGNYA010000001">
    <property type="protein sequence ID" value="MFA1610071.1"/>
    <property type="molecule type" value="Genomic_DNA"/>
</dbReference>
<evidence type="ECO:0000313" key="2">
    <source>
        <dbReference type="Proteomes" id="UP001570511"/>
    </source>
</evidence>
<gene>
    <name evidence="1" type="ORF">OS889_03495</name>
</gene>
<accession>A0ABD5M9D9</accession>
<evidence type="ECO:0000313" key="1">
    <source>
        <dbReference type="EMBL" id="MFA1610071.1"/>
    </source>
</evidence>
<name>A0ABD5M9D9_9EURY</name>
<sequence>MKLTSEAEDDLDNQVKFDRKKIAQEIRDRLSTDRDRDNISYIHKPDFGVEFHRLKLTNNGLNHRIYFDYQDSEPIVFAVRHRDYAYSPEDLKEVENRLNDIETD</sequence>
<organism evidence="1 2">
    <name type="scientific">Halobellus rubicundus</name>
    <dbReference type="NCBI Taxonomy" id="2996466"/>
    <lineage>
        <taxon>Archaea</taxon>
        <taxon>Methanobacteriati</taxon>
        <taxon>Methanobacteriota</taxon>
        <taxon>Stenosarchaea group</taxon>
        <taxon>Halobacteria</taxon>
        <taxon>Halobacteriales</taxon>
        <taxon>Haloferacaceae</taxon>
        <taxon>Halobellus</taxon>
    </lineage>
</organism>
<dbReference type="RefSeq" id="WP_372387327.1">
    <property type="nucleotide sequence ID" value="NZ_JBGNYA010000001.1"/>
</dbReference>
<evidence type="ECO:0008006" key="3">
    <source>
        <dbReference type="Google" id="ProtNLM"/>
    </source>
</evidence>
<dbReference type="AlphaFoldDB" id="A0ABD5M9D9"/>
<protein>
    <recommendedName>
        <fullName evidence="3">Type II toxin-antitoxin system RelE/ParE family toxin</fullName>
    </recommendedName>
</protein>
<dbReference type="Proteomes" id="UP001570511">
    <property type="component" value="Unassembled WGS sequence"/>
</dbReference>
<reference evidence="1 2" key="1">
    <citation type="submission" date="2024-08" db="EMBL/GenBank/DDBJ databases">
        <title>Halobellus sp. MBLA0158 whole genome sequence.</title>
        <authorList>
            <person name="Hwang C.Y."/>
            <person name="Cho E.-S."/>
            <person name="Seo M.-J."/>
        </authorList>
    </citation>
    <scope>NUCLEOTIDE SEQUENCE [LARGE SCALE GENOMIC DNA]</scope>
    <source>
        <strain evidence="1 2">MBLA0158</strain>
    </source>
</reference>
<dbReference type="Gene3D" id="3.30.2310.20">
    <property type="entry name" value="RelE-like"/>
    <property type="match status" value="1"/>
</dbReference>
<keyword evidence="2" id="KW-1185">Reference proteome</keyword>
<dbReference type="InterPro" id="IPR035093">
    <property type="entry name" value="RelE/ParE_toxin_dom_sf"/>
</dbReference>